<evidence type="ECO:0000256" key="1">
    <source>
        <dbReference type="ARBA" id="ARBA00004202"/>
    </source>
</evidence>
<evidence type="ECO:0000256" key="4">
    <source>
        <dbReference type="ARBA" id="ARBA00022679"/>
    </source>
</evidence>
<evidence type="ECO:0000256" key="5">
    <source>
        <dbReference type="ARBA" id="ARBA00022944"/>
    </source>
</evidence>
<evidence type="ECO:0000256" key="3">
    <source>
        <dbReference type="ARBA" id="ARBA00022475"/>
    </source>
</evidence>
<gene>
    <name evidence="7" type="ORF">ISP01_01345</name>
</gene>
<reference evidence="7" key="1">
    <citation type="submission" date="2020-10" db="EMBL/GenBank/DDBJ databases">
        <title>Dehalococcoides mccartyi of a TCE/Cr reducing biochatode.</title>
        <authorList>
            <person name="Matturro B."/>
        </authorList>
    </citation>
    <scope>NUCLEOTIDE SEQUENCE</scope>
    <source>
        <strain evidence="7">Bin4</strain>
    </source>
</reference>
<comment type="caution">
    <text evidence="7">The sequence shown here is derived from an EMBL/GenBank/DDBJ whole genome shotgun (WGS) entry which is preliminary data.</text>
</comment>
<sequence length="397" mass="47819">MKVFVRSIIIFFYKVLFNILSTKNIIMFESGNGRNYTGNPKYIYEYLINNSNYEYNDKFKYVWSVKDTKIKIPGNPIKVKKNRLKYLYYTIISAYWIFDSRHPEYLLKKSKCKYIQTWHGTPLKKLGLDIENLNMGGKTNIDIYKSEIKNNAKIWDYLIAQNDFSIDAFKTAFNFKGEFLKVGYPRNDILINKKEDKDFILKIKDDVGILNPETKNKKIILYAPTWRDNEFYNNEIYKFASQMDFDLLKKELSDEYIMIIKYHYLVQEKIDWNKYSDFIKVADEKWDIQELYLISDMLITDYSSVMFDYALLQRPIIFYTYDLEFYKESLRGFYFDIIEEVPGPIIKNNQELSKYLKNFNLNEYFLDYRNKYSKFTRKYNQYDDGNASKKVSDIIKS</sequence>
<dbReference type="SUPFAM" id="SSF53756">
    <property type="entry name" value="UDP-Glycosyltransferase/glycogen phosphorylase"/>
    <property type="match status" value="1"/>
</dbReference>
<dbReference type="EMBL" id="JADIIN010000014">
    <property type="protein sequence ID" value="MBF4468027.1"/>
    <property type="molecule type" value="Genomic_DNA"/>
</dbReference>
<evidence type="ECO:0000313" key="7">
    <source>
        <dbReference type="EMBL" id="MBF4468027.1"/>
    </source>
</evidence>
<comment type="subcellular location">
    <subcellularLocation>
        <location evidence="1">Cell membrane</location>
        <topology evidence="1">Peripheral membrane protein</topology>
    </subcellularLocation>
</comment>
<accession>A0A843A9P8</accession>
<protein>
    <submittedName>
        <fullName evidence="7">CDP-glycerol glycerophosphotransferase family protein</fullName>
    </submittedName>
</protein>
<dbReference type="InterPro" id="IPR043148">
    <property type="entry name" value="TagF_C"/>
</dbReference>
<proteinExistence type="inferred from homology"/>
<dbReference type="InterPro" id="IPR043149">
    <property type="entry name" value="TagF_N"/>
</dbReference>
<keyword evidence="6" id="KW-0472">Membrane</keyword>
<dbReference type="GO" id="GO:0005886">
    <property type="term" value="C:plasma membrane"/>
    <property type="evidence" value="ECO:0007669"/>
    <property type="project" value="UniProtKB-SubCell"/>
</dbReference>
<evidence type="ECO:0000313" key="8">
    <source>
        <dbReference type="Proteomes" id="UP000658733"/>
    </source>
</evidence>
<dbReference type="InterPro" id="IPR007554">
    <property type="entry name" value="Glycerophosphate_synth"/>
</dbReference>
<organism evidence="7 8">
    <name type="scientific">Methanobrevibacter arboriphilus</name>
    <dbReference type="NCBI Taxonomy" id="39441"/>
    <lineage>
        <taxon>Archaea</taxon>
        <taxon>Methanobacteriati</taxon>
        <taxon>Methanobacteriota</taxon>
        <taxon>Methanomada group</taxon>
        <taxon>Methanobacteria</taxon>
        <taxon>Methanobacteriales</taxon>
        <taxon>Methanobacteriaceae</taxon>
        <taxon>Methanobrevibacter</taxon>
    </lineage>
</organism>
<dbReference type="InterPro" id="IPR051612">
    <property type="entry name" value="Teichoic_Acid_Biosynth"/>
</dbReference>
<evidence type="ECO:0000256" key="2">
    <source>
        <dbReference type="ARBA" id="ARBA00010488"/>
    </source>
</evidence>
<dbReference type="Pfam" id="PF04464">
    <property type="entry name" value="Glyphos_transf"/>
    <property type="match status" value="1"/>
</dbReference>
<keyword evidence="4 7" id="KW-0808">Transferase</keyword>
<name>A0A843A9P8_METAZ</name>
<dbReference type="Proteomes" id="UP000658733">
    <property type="component" value="Unassembled WGS sequence"/>
</dbReference>
<dbReference type="PANTHER" id="PTHR37316">
    <property type="entry name" value="TEICHOIC ACID GLYCEROL-PHOSPHATE PRIMASE"/>
    <property type="match status" value="1"/>
</dbReference>
<dbReference type="PANTHER" id="PTHR37316:SF3">
    <property type="entry name" value="TEICHOIC ACID GLYCEROL-PHOSPHATE TRANSFERASE"/>
    <property type="match status" value="1"/>
</dbReference>
<keyword evidence="3" id="KW-1003">Cell membrane</keyword>
<dbReference type="AlphaFoldDB" id="A0A843A9P8"/>
<keyword evidence="5" id="KW-0777">Teichoic acid biosynthesis</keyword>
<evidence type="ECO:0000256" key="6">
    <source>
        <dbReference type="ARBA" id="ARBA00023136"/>
    </source>
</evidence>
<dbReference type="Gene3D" id="3.40.50.11820">
    <property type="match status" value="1"/>
</dbReference>
<dbReference type="Gene3D" id="3.40.50.12580">
    <property type="match status" value="1"/>
</dbReference>
<dbReference type="GO" id="GO:0047355">
    <property type="term" value="F:CDP-glycerol glycerophosphotransferase activity"/>
    <property type="evidence" value="ECO:0007669"/>
    <property type="project" value="InterPro"/>
</dbReference>
<comment type="similarity">
    <text evidence="2">Belongs to the CDP-glycerol glycerophosphotransferase family.</text>
</comment>